<dbReference type="GO" id="GO:0016020">
    <property type="term" value="C:membrane"/>
    <property type="evidence" value="ECO:0007669"/>
    <property type="project" value="UniProtKB-SubCell"/>
</dbReference>
<organism evidence="5 6">
    <name type="scientific">Nocardia mexicana</name>
    <dbReference type="NCBI Taxonomy" id="279262"/>
    <lineage>
        <taxon>Bacteria</taxon>
        <taxon>Bacillati</taxon>
        <taxon>Actinomycetota</taxon>
        <taxon>Actinomycetes</taxon>
        <taxon>Mycobacteriales</taxon>
        <taxon>Nocardiaceae</taxon>
        <taxon>Nocardia</taxon>
    </lineage>
</organism>
<evidence type="ECO:0000256" key="1">
    <source>
        <dbReference type="ARBA" id="ARBA00004370"/>
    </source>
</evidence>
<accession>A0A370H671</accession>
<dbReference type="EMBL" id="QQAZ01000004">
    <property type="protein sequence ID" value="RDI51873.1"/>
    <property type="molecule type" value="Genomic_DNA"/>
</dbReference>
<keyword evidence="4" id="KW-0812">Transmembrane</keyword>
<reference evidence="5 6" key="1">
    <citation type="submission" date="2018-07" db="EMBL/GenBank/DDBJ databases">
        <title>Genomic Encyclopedia of Type Strains, Phase IV (KMG-IV): sequencing the most valuable type-strain genomes for metagenomic binning, comparative biology and taxonomic classification.</title>
        <authorList>
            <person name="Goeker M."/>
        </authorList>
    </citation>
    <scope>NUCLEOTIDE SEQUENCE [LARGE SCALE GENOMIC DNA]</scope>
    <source>
        <strain evidence="5 6">DSM 44952</strain>
    </source>
</reference>
<evidence type="ECO:0000256" key="3">
    <source>
        <dbReference type="SAM" id="MobiDB-lite"/>
    </source>
</evidence>
<comment type="subcellular location">
    <subcellularLocation>
        <location evidence="1">Membrane</location>
    </subcellularLocation>
</comment>
<evidence type="ECO:0000256" key="4">
    <source>
        <dbReference type="SAM" id="Phobius"/>
    </source>
</evidence>
<dbReference type="PANTHER" id="PTHR37042">
    <property type="entry name" value="OUTER MEMBRANE PROTEIN RV1973"/>
    <property type="match status" value="1"/>
</dbReference>
<evidence type="ECO:0000313" key="5">
    <source>
        <dbReference type="EMBL" id="RDI51873.1"/>
    </source>
</evidence>
<evidence type="ECO:0000256" key="2">
    <source>
        <dbReference type="ARBA" id="ARBA00023136"/>
    </source>
</evidence>
<protein>
    <submittedName>
        <fullName evidence="5">Mce-associated membrane protein</fullName>
    </submittedName>
</protein>
<name>A0A370H671_9NOCA</name>
<comment type="caution">
    <text evidence="5">The sequence shown here is derived from an EMBL/GenBank/DDBJ whole genome shotgun (WGS) entry which is preliminary data.</text>
</comment>
<sequence>MSDKEIDNQDSLPDSAPAESGDEPSAGRLPKLRLPALGRTGRIAARSAAALVLGAAVGSSIFFYLQNADKQDLLDAQRQAREAACGYGPMLSTYDAKNLDQYVKGVQAGATGEWKKQFETTSKDLADVLVKGEVVAKTDDVQCALRSADKTSAEAIVVMGQTITSLGTKGQPEKGQLSVVMRLEKDGDRWLVNKIDTPLAPPQS</sequence>
<keyword evidence="2 4" id="KW-0472">Membrane</keyword>
<feature type="region of interest" description="Disordered" evidence="3">
    <location>
        <begin position="1"/>
        <end position="32"/>
    </location>
</feature>
<keyword evidence="6" id="KW-1185">Reference proteome</keyword>
<evidence type="ECO:0000313" key="6">
    <source>
        <dbReference type="Proteomes" id="UP000255355"/>
    </source>
</evidence>
<dbReference type="RefSeq" id="WP_068015164.1">
    <property type="nucleotide sequence ID" value="NZ_QQAZ01000004.1"/>
</dbReference>
<proteinExistence type="predicted"/>
<dbReference type="STRING" id="1210089.GCA_001613165_01392"/>
<gene>
    <name evidence="5" type="ORF">DFR68_104357</name>
</gene>
<dbReference type="OrthoDB" id="5188486at2"/>
<dbReference type="Proteomes" id="UP000255355">
    <property type="component" value="Unassembled WGS sequence"/>
</dbReference>
<feature type="transmembrane region" description="Helical" evidence="4">
    <location>
        <begin position="43"/>
        <end position="65"/>
    </location>
</feature>
<dbReference type="PANTHER" id="PTHR37042:SF4">
    <property type="entry name" value="OUTER MEMBRANE PROTEIN RV1973"/>
    <property type="match status" value="1"/>
</dbReference>
<keyword evidence="4" id="KW-1133">Transmembrane helix</keyword>
<dbReference type="AlphaFoldDB" id="A0A370H671"/>